<reference evidence="2" key="1">
    <citation type="submission" date="2009-11" db="EMBL/GenBank/DDBJ databases">
        <authorList>
            <consortium name="The Broad Institute Genome Sequencing Platform"/>
            <person name="Ward D."/>
            <person name="Feldgarden M."/>
            <person name="Earl A."/>
            <person name="Young S.K."/>
            <person name="Zeng Q."/>
            <person name="Koehrsen M."/>
            <person name="Alvarado L."/>
            <person name="Berlin A."/>
            <person name="Bochicchio J."/>
            <person name="Borenstein D."/>
            <person name="Chapman S.B."/>
            <person name="Chen Z."/>
            <person name="Engels R."/>
            <person name="Freedman E."/>
            <person name="Gellesch M."/>
            <person name="Goldberg J."/>
            <person name="Griggs A."/>
            <person name="Gujja S."/>
            <person name="Heilman E."/>
            <person name="Heiman D."/>
            <person name="Hepburn T."/>
            <person name="Howarth C."/>
            <person name="Jen D."/>
            <person name="Larson L."/>
            <person name="Lewis B."/>
            <person name="Mehta T."/>
            <person name="Park D."/>
            <person name="Pearson M."/>
            <person name="Roberts A."/>
            <person name="Saif S."/>
            <person name="Shea T."/>
            <person name="Shenoy N."/>
            <person name="Sisk P."/>
            <person name="Stolte C."/>
            <person name="Sykes S."/>
            <person name="Thomson T."/>
            <person name="Walk T."/>
            <person name="White J."/>
            <person name="Yandava C."/>
            <person name="Izard J."/>
            <person name="Baranova O.V."/>
            <person name="Blanton J.M."/>
            <person name="Tanner A.C."/>
            <person name="Dewhirst F.E."/>
            <person name="Haas B."/>
            <person name="Nusbaum C."/>
            <person name="Birren B."/>
        </authorList>
    </citation>
    <scope>NUCLEOTIDE SEQUENCE [LARGE SCALE GENOMIC DNA]</scope>
    <source>
        <strain evidence="2">1-1 BBBD Race 1</strain>
    </source>
</reference>
<dbReference type="AlphaFoldDB" id="A0A180GHB1"/>
<protein>
    <submittedName>
        <fullName evidence="2 3">Uncharacterized protein</fullName>
    </submittedName>
</protein>
<dbReference type="Proteomes" id="UP000005240">
    <property type="component" value="Unassembled WGS sequence"/>
</dbReference>
<reference evidence="2" key="2">
    <citation type="submission" date="2016-05" db="EMBL/GenBank/DDBJ databases">
        <title>Comparative analysis highlights variable genome content of wheat rusts and divergence of the mating loci.</title>
        <authorList>
            <person name="Cuomo C.A."/>
            <person name="Bakkeren G."/>
            <person name="Szabo L."/>
            <person name="Khalil H."/>
            <person name="Joly D."/>
            <person name="Goldberg J."/>
            <person name="Young S."/>
            <person name="Zeng Q."/>
            <person name="Fellers J."/>
        </authorList>
    </citation>
    <scope>NUCLEOTIDE SEQUENCE [LARGE SCALE GENOMIC DNA]</scope>
    <source>
        <strain evidence="2">1-1 BBBD Race 1</strain>
    </source>
</reference>
<sequence>MNTFKSKPGQEGLVKEFSVLRKDLSTFNQQNKEYFEIKLAAEKDGLTKYGNQQCIQGNAAFRIKIDKLESCCRLMQSSTRGRLFQLTGKYLEIETLRLPAPAKPSLMRQVVRKVYKGKKSSKAHESKGKGSTSSIRELITEEQRMEDRSNEFLAASSLEPEGKLTGNTRDVGMDMDPGVTSGWLKTLNELLHEIMSNDTAGKFLDKEMNSAESFECFYLQQFVFRTVELMYKYGIISHEATAQFLQDRDTRKLAVLNNYATGAGFVSTAYRFYPGCSPDFRYSNEFVALLSMNSGL</sequence>
<evidence type="ECO:0000313" key="4">
    <source>
        <dbReference type="Proteomes" id="UP000005240"/>
    </source>
</evidence>
<dbReference type="EnsemblFungi" id="PTTG_27771-t43_1">
    <property type="protein sequence ID" value="PTTG_27771-t43_1-p1"/>
    <property type="gene ID" value="PTTG_27771"/>
</dbReference>
<accession>A0A180GHB1</accession>
<proteinExistence type="predicted"/>
<gene>
    <name evidence="2" type="ORF">PTTG_27771</name>
</gene>
<evidence type="ECO:0000256" key="1">
    <source>
        <dbReference type="SAM" id="MobiDB-lite"/>
    </source>
</evidence>
<dbReference type="EMBL" id="ADAS02000070">
    <property type="protein sequence ID" value="OAV92065.1"/>
    <property type="molecule type" value="Genomic_DNA"/>
</dbReference>
<reference evidence="3" key="4">
    <citation type="submission" date="2025-05" db="UniProtKB">
        <authorList>
            <consortium name="EnsemblFungi"/>
        </authorList>
    </citation>
    <scope>IDENTIFICATION</scope>
    <source>
        <strain evidence="3">isolate 1-1 / race 1 (BBBD)</strain>
    </source>
</reference>
<organism evidence="2">
    <name type="scientific">Puccinia triticina (isolate 1-1 / race 1 (BBBD))</name>
    <name type="common">Brown leaf rust fungus</name>
    <dbReference type="NCBI Taxonomy" id="630390"/>
    <lineage>
        <taxon>Eukaryota</taxon>
        <taxon>Fungi</taxon>
        <taxon>Dikarya</taxon>
        <taxon>Basidiomycota</taxon>
        <taxon>Pucciniomycotina</taxon>
        <taxon>Pucciniomycetes</taxon>
        <taxon>Pucciniales</taxon>
        <taxon>Pucciniaceae</taxon>
        <taxon>Puccinia</taxon>
    </lineage>
</organism>
<evidence type="ECO:0000313" key="3">
    <source>
        <dbReference type="EnsemblFungi" id="PTTG_27771-t43_1-p1"/>
    </source>
</evidence>
<dbReference type="OrthoDB" id="10271750at2759"/>
<feature type="region of interest" description="Disordered" evidence="1">
    <location>
        <begin position="117"/>
        <end position="136"/>
    </location>
</feature>
<dbReference type="VEuPathDB" id="FungiDB:PTTG_27771"/>
<keyword evidence="4" id="KW-1185">Reference proteome</keyword>
<reference evidence="3 4" key="3">
    <citation type="journal article" date="2017" name="G3 (Bethesda)">
        <title>Comparative analysis highlights variable genome content of wheat rusts and divergence of the mating loci.</title>
        <authorList>
            <person name="Cuomo C.A."/>
            <person name="Bakkeren G."/>
            <person name="Khalil H.B."/>
            <person name="Panwar V."/>
            <person name="Joly D."/>
            <person name="Linning R."/>
            <person name="Sakthikumar S."/>
            <person name="Song X."/>
            <person name="Adiconis X."/>
            <person name="Fan L."/>
            <person name="Goldberg J.M."/>
            <person name="Levin J.Z."/>
            <person name="Young S."/>
            <person name="Zeng Q."/>
            <person name="Anikster Y."/>
            <person name="Bruce M."/>
            <person name="Wang M."/>
            <person name="Yin C."/>
            <person name="McCallum B."/>
            <person name="Szabo L.J."/>
            <person name="Hulbert S."/>
            <person name="Chen X."/>
            <person name="Fellers J.P."/>
        </authorList>
    </citation>
    <scope>NUCLEOTIDE SEQUENCE</scope>
    <source>
        <strain evidence="4">Isolate 1-1 / race 1 (BBBD)</strain>
        <strain evidence="3">isolate 1-1 / race 1 (BBBD)</strain>
    </source>
</reference>
<evidence type="ECO:0000313" key="2">
    <source>
        <dbReference type="EMBL" id="OAV92065.1"/>
    </source>
</evidence>
<name>A0A180GHB1_PUCT1</name>